<dbReference type="AlphaFoldDB" id="A0A2G5U8U6"/>
<sequence>MAYVNFVSQEGLSNKCLERLDNLMTILCGCSPAFTSKDVIRFMNEVEHSIISKIEYYCNRCGYQKKHKRQNCLKCDISARNLLETVTYVKCDVTWQLKDLLRAHGHEIIQAHDIIISQRTSHFTPNDIRRSEGYRRLVESRERNEKNEINLICTYSSDGAAFKRISRREATPVFINCEGFDVETKKNGRSLCMISITFSDGGIKKSLIHETIDK</sequence>
<comment type="caution">
    <text evidence="1">The sequence shown here is derived from an EMBL/GenBank/DDBJ whole genome shotgun (WGS) entry which is preliminary data.</text>
</comment>
<gene>
    <name evidence="1" type="primary">Cnig_chr_IV.g15122</name>
    <name evidence="1" type="ORF">B9Z55_015122</name>
</gene>
<dbReference type="Proteomes" id="UP000230233">
    <property type="component" value="Chromosome IV"/>
</dbReference>
<proteinExistence type="predicted"/>
<keyword evidence="2" id="KW-1185">Reference proteome</keyword>
<protein>
    <submittedName>
        <fullName evidence="1">Uncharacterized protein</fullName>
    </submittedName>
</protein>
<name>A0A2G5U8U6_9PELO</name>
<reference evidence="2" key="1">
    <citation type="submission" date="2017-10" db="EMBL/GenBank/DDBJ databases">
        <title>Rapid genome shrinkage in a self-fertile nematode reveals novel sperm competition proteins.</title>
        <authorList>
            <person name="Yin D."/>
            <person name="Schwarz E.M."/>
            <person name="Thomas C.G."/>
            <person name="Felde R.L."/>
            <person name="Korf I.F."/>
            <person name="Cutter A.D."/>
            <person name="Schartner C.M."/>
            <person name="Ralston E.J."/>
            <person name="Meyer B.J."/>
            <person name="Haag E.S."/>
        </authorList>
    </citation>
    <scope>NUCLEOTIDE SEQUENCE [LARGE SCALE GENOMIC DNA]</scope>
    <source>
        <strain evidence="2">JU1422</strain>
    </source>
</reference>
<dbReference type="OrthoDB" id="5862043at2759"/>
<evidence type="ECO:0000313" key="1">
    <source>
        <dbReference type="EMBL" id="PIC35937.1"/>
    </source>
</evidence>
<organism evidence="1 2">
    <name type="scientific">Caenorhabditis nigoni</name>
    <dbReference type="NCBI Taxonomy" id="1611254"/>
    <lineage>
        <taxon>Eukaryota</taxon>
        <taxon>Metazoa</taxon>
        <taxon>Ecdysozoa</taxon>
        <taxon>Nematoda</taxon>
        <taxon>Chromadorea</taxon>
        <taxon>Rhabditida</taxon>
        <taxon>Rhabditina</taxon>
        <taxon>Rhabditomorpha</taxon>
        <taxon>Rhabditoidea</taxon>
        <taxon>Rhabditidae</taxon>
        <taxon>Peloderinae</taxon>
        <taxon>Caenorhabditis</taxon>
    </lineage>
</organism>
<dbReference type="EMBL" id="PDUG01000004">
    <property type="protein sequence ID" value="PIC35937.1"/>
    <property type="molecule type" value="Genomic_DNA"/>
</dbReference>
<evidence type="ECO:0000313" key="2">
    <source>
        <dbReference type="Proteomes" id="UP000230233"/>
    </source>
</evidence>
<accession>A0A2G5U8U6</accession>